<keyword evidence="3" id="KW-1185">Reference proteome</keyword>
<reference evidence="2 3" key="1">
    <citation type="submission" date="2022-03" db="EMBL/GenBank/DDBJ databases">
        <title>Isotopic signatures of nitrous oxide derived from detoxification processes.</title>
        <authorList>
            <person name="Behrendt U."/>
            <person name="Buchen C."/>
            <person name="Well R."/>
            <person name="Ulrich A."/>
            <person name="Rohe L."/>
            <person name="Kolb S."/>
            <person name="Schloter M."/>
            <person name="Horn M.A."/>
            <person name="Augustin J."/>
        </authorList>
    </citation>
    <scope>NUCLEOTIDE SEQUENCE [LARGE SCALE GENOMIC DNA]</scope>
    <source>
        <strain evidence="2 3">S4-C24</strain>
    </source>
</reference>
<dbReference type="GO" id="GO:0016787">
    <property type="term" value="F:hydrolase activity"/>
    <property type="evidence" value="ECO:0007669"/>
    <property type="project" value="UniProtKB-KW"/>
</dbReference>
<evidence type="ECO:0000313" key="2">
    <source>
        <dbReference type="EMBL" id="UNK46089.1"/>
    </source>
</evidence>
<sequence>MTLIFHGDQPVPFSASDEVIVLEPVSDDASEDALFVVASLLTHQCVLKFGFGYMLTLHRLSRQKITMPVTTNASGEQIIGWEGMHRHGRALRGRAERAVDAVLESAQP</sequence>
<dbReference type="RefSeq" id="WP_241914187.1">
    <property type="nucleotide sequence ID" value="NZ_CP093326.1"/>
</dbReference>
<proteinExistence type="predicted"/>
<keyword evidence="2" id="KW-0378">Hydrolase</keyword>
<keyword evidence="2" id="KW-0540">Nuclease</keyword>
<accession>A0ABY3W709</accession>
<dbReference type="GO" id="GO:0004519">
    <property type="term" value="F:endonuclease activity"/>
    <property type="evidence" value="ECO:0007669"/>
    <property type="project" value="UniProtKB-KW"/>
</dbReference>
<feature type="domain" description="Type I restriction modification DNA specificity" evidence="1">
    <location>
        <begin position="8"/>
        <end position="89"/>
    </location>
</feature>
<dbReference type="EC" id="3.1.21.-" evidence="2"/>
<dbReference type="Proteomes" id="UP000829069">
    <property type="component" value="Chromosome"/>
</dbReference>
<organism evidence="2 3">
    <name type="scientific">Arthrobacter sulfonylureivorans</name>
    <dbReference type="NCBI Taxonomy" id="2486855"/>
    <lineage>
        <taxon>Bacteria</taxon>
        <taxon>Bacillati</taxon>
        <taxon>Actinomycetota</taxon>
        <taxon>Actinomycetes</taxon>
        <taxon>Micrococcales</taxon>
        <taxon>Micrococcaceae</taxon>
        <taxon>Arthrobacter</taxon>
    </lineage>
</organism>
<dbReference type="Pfam" id="PF01420">
    <property type="entry name" value="Methylase_S"/>
    <property type="match status" value="1"/>
</dbReference>
<dbReference type="InterPro" id="IPR000055">
    <property type="entry name" value="Restrct_endonuc_typeI_TRD"/>
</dbReference>
<evidence type="ECO:0000259" key="1">
    <source>
        <dbReference type="Pfam" id="PF01420"/>
    </source>
</evidence>
<evidence type="ECO:0000313" key="3">
    <source>
        <dbReference type="Proteomes" id="UP000829069"/>
    </source>
</evidence>
<keyword evidence="2" id="KW-0255">Endonuclease</keyword>
<dbReference type="EMBL" id="CP093326">
    <property type="protein sequence ID" value="UNK46089.1"/>
    <property type="molecule type" value="Genomic_DNA"/>
</dbReference>
<gene>
    <name evidence="2" type="ORF">MNQ99_01540</name>
</gene>
<name>A0ABY3W709_9MICC</name>
<protein>
    <submittedName>
        <fullName evidence="2">Restriction endonuclease subunit S</fullName>
        <ecNumber evidence="2">3.1.21.-</ecNumber>
    </submittedName>
</protein>